<reference evidence="1 2" key="1">
    <citation type="submission" date="2020-08" db="EMBL/GenBank/DDBJ databases">
        <title>Genomic Encyclopedia of Type Strains, Phase IV (KMG-V): Genome sequencing to study the core and pangenomes of soil and plant-associated prokaryotes.</title>
        <authorList>
            <person name="Whitman W."/>
        </authorList>
    </citation>
    <scope>NUCLEOTIDE SEQUENCE [LARGE SCALE GENOMIC DNA]</scope>
    <source>
        <strain evidence="1 2">SEMIA 4064</strain>
    </source>
</reference>
<protein>
    <submittedName>
        <fullName evidence="1">Glycine/D-amino acid oxidase-like deaminating enzyme</fullName>
    </submittedName>
</protein>
<dbReference type="AlphaFoldDB" id="A0A7W9CZ58"/>
<comment type="caution">
    <text evidence="1">The sequence shown here is derived from an EMBL/GenBank/DDBJ whole genome shotgun (WGS) entry which is preliminary data.</text>
</comment>
<sequence length="50" mass="5230">MPGVDGVYIAVAHPGVILAPLLGRLAMEEIIERQQSTLVPGFSVGVFHGS</sequence>
<dbReference type="EMBL" id="JACHBI010000001">
    <property type="protein sequence ID" value="MBB5571879.1"/>
    <property type="molecule type" value="Genomic_DNA"/>
</dbReference>
<dbReference type="RefSeq" id="WP_183937595.1">
    <property type="nucleotide sequence ID" value="NZ_JACHBI010000001.1"/>
</dbReference>
<organism evidence="1 2">
    <name type="scientific">Rhizobium paranaense</name>
    <dbReference type="NCBI Taxonomy" id="1650438"/>
    <lineage>
        <taxon>Bacteria</taxon>
        <taxon>Pseudomonadati</taxon>
        <taxon>Pseudomonadota</taxon>
        <taxon>Alphaproteobacteria</taxon>
        <taxon>Hyphomicrobiales</taxon>
        <taxon>Rhizobiaceae</taxon>
        <taxon>Rhizobium/Agrobacterium group</taxon>
        <taxon>Rhizobium</taxon>
    </lineage>
</organism>
<evidence type="ECO:0000313" key="2">
    <source>
        <dbReference type="Proteomes" id="UP000549882"/>
    </source>
</evidence>
<accession>A0A7W9CZ58</accession>
<dbReference type="Proteomes" id="UP000549882">
    <property type="component" value="Unassembled WGS sequence"/>
</dbReference>
<proteinExistence type="predicted"/>
<gene>
    <name evidence="1" type="ORF">GGD50_000455</name>
</gene>
<keyword evidence="2" id="KW-1185">Reference proteome</keyword>
<evidence type="ECO:0000313" key="1">
    <source>
        <dbReference type="EMBL" id="MBB5571879.1"/>
    </source>
</evidence>
<name>A0A7W9CZ58_9HYPH</name>